<dbReference type="OMA" id="HMVNTDA"/>
<keyword evidence="5" id="KW-0328">Glycosyltransferase</keyword>
<keyword evidence="8" id="KW-0256">Endoplasmic reticulum</keyword>
<reference evidence="15 16" key="1">
    <citation type="journal article" date="2013" name="Genome Biol.">
        <title>Genome of Acanthamoeba castellanii highlights extensive lateral gene transfer and early evolution of tyrosine kinase signaling.</title>
        <authorList>
            <person name="Clarke M."/>
            <person name="Lohan A.J."/>
            <person name="Liu B."/>
            <person name="Lagkouvardos I."/>
            <person name="Roy S."/>
            <person name="Zafar N."/>
            <person name="Bertelli C."/>
            <person name="Schilde C."/>
            <person name="Kianianmomeni A."/>
            <person name="Burglin T.R."/>
            <person name="Frech C."/>
            <person name="Turcotte B."/>
            <person name="Kopec K.O."/>
            <person name="Synnott J.M."/>
            <person name="Choo C."/>
            <person name="Paponov I."/>
            <person name="Finkler A."/>
            <person name="Soon Heng Tan C."/>
            <person name="Hutchins A.P."/>
            <person name="Weinmeier T."/>
            <person name="Rattei T."/>
            <person name="Chu J.S."/>
            <person name="Gimenez G."/>
            <person name="Irimia M."/>
            <person name="Rigden D.J."/>
            <person name="Fitzpatrick D.A."/>
            <person name="Lorenzo-Morales J."/>
            <person name="Bateman A."/>
            <person name="Chiu C.H."/>
            <person name="Tang P."/>
            <person name="Hegemann P."/>
            <person name="Fromm H."/>
            <person name="Raoult D."/>
            <person name="Greub G."/>
            <person name="Miranda-Saavedra D."/>
            <person name="Chen N."/>
            <person name="Nash P."/>
            <person name="Ginger M.L."/>
            <person name="Horn M."/>
            <person name="Schaap P."/>
            <person name="Caler L."/>
            <person name="Loftus B."/>
        </authorList>
    </citation>
    <scope>NUCLEOTIDE SEQUENCE [LARGE SCALE GENOMIC DNA]</scope>
    <source>
        <strain evidence="15 16">Neff</strain>
    </source>
</reference>
<dbReference type="RefSeq" id="XP_004357438.1">
    <property type="nucleotide sequence ID" value="XM_004357382.1"/>
</dbReference>
<comment type="subcellular location">
    <subcellularLocation>
        <location evidence="1">Endoplasmic reticulum membrane</location>
        <topology evidence="1">Single-pass membrane protein</topology>
    </subcellularLocation>
</comment>
<dbReference type="STRING" id="1257118.L8HHJ0"/>
<dbReference type="GO" id="GO:0006487">
    <property type="term" value="P:protein N-linked glycosylation"/>
    <property type="evidence" value="ECO:0007669"/>
    <property type="project" value="TreeGrafter"/>
</dbReference>
<keyword evidence="10 13" id="KW-1133">Transmembrane helix</keyword>
<evidence type="ECO:0000256" key="3">
    <source>
        <dbReference type="ARBA" id="ARBA00006739"/>
    </source>
</evidence>
<keyword evidence="7 13" id="KW-0812">Transmembrane</keyword>
<dbReference type="AlphaFoldDB" id="L8HHJ0"/>
<evidence type="ECO:0000256" key="7">
    <source>
        <dbReference type="ARBA" id="ARBA00022692"/>
    </source>
</evidence>
<evidence type="ECO:0000256" key="6">
    <source>
        <dbReference type="ARBA" id="ARBA00022679"/>
    </source>
</evidence>
<sequence length="316" mass="36096">MLDLLLSIPLWVPLLFVIVAGVTLFYRHLPERSVLWYKNENMYIDARTNDKKSFPPPSAEPAVYLSLVVPAYNEEKRMPTMLDETLAYLQQRSAEDPQFTYEIIVVDDGSRDKTTDVALNYAKQHKLDTVRVLKLAKNRGKGGAVRRGMLVARGRYALMVDADGATKFSDLERLEKRLLQAEKNGLGVAVGSRHHLQEKSEAVAQRTFLRKTLGATFHMLVTFCVANVHDTQCGFKLFTRRSAQLLFSNLHIERWAFDVELLYLAQQLNMPIEEVPVNWQEIAGSTLNPVTASIQMAKDIFYIRALYILGYWKIDK</sequence>
<dbReference type="SUPFAM" id="SSF53448">
    <property type="entry name" value="Nucleotide-diphospho-sugar transferases"/>
    <property type="match status" value="1"/>
</dbReference>
<dbReference type="EC" id="2.4.1.117" evidence="4"/>
<dbReference type="InterPro" id="IPR035518">
    <property type="entry name" value="DPG_synthase"/>
</dbReference>
<dbReference type="Gene3D" id="3.90.550.10">
    <property type="entry name" value="Spore Coat Polysaccharide Biosynthesis Protein SpsA, Chain A"/>
    <property type="match status" value="1"/>
</dbReference>
<gene>
    <name evidence="15" type="ORF">ACA1_287380</name>
</gene>
<evidence type="ECO:0000256" key="1">
    <source>
        <dbReference type="ARBA" id="ARBA00004389"/>
    </source>
</evidence>
<dbReference type="VEuPathDB" id="AmoebaDB:ACA1_287380"/>
<name>L8HHJ0_ACACF</name>
<comment type="pathway">
    <text evidence="2">Protein modification; protein glycosylation.</text>
</comment>
<dbReference type="InterPro" id="IPR001173">
    <property type="entry name" value="Glyco_trans_2-like"/>
</dbReference>
<keyword evidence="6 15" id="KW-0808">Transferase</keyword>
<dbReference type="EMBL" id="KB007805">
    <property type="protein sequence ID" value="ELR25049.1"/>
    <property type="molecule type" value="Genomic_DNA"/>
</dbReference>
<dbReference type="GeneID" id="14926090"/>
<dbReference type="InterPro" id="IPR029044">
    <property type="entry name" value="Nucleotide-diphossugar_trans"/>
</dbReference>
<comment type="catalytic activity">
    <reaction evidence="12">
        <text>a di-trans,poly-cis-dolichyl phosphate + UDP-alpha-D-glucose = a di-trans,poly-cis-dolichyl beta-D-glucosyl phosphate + UDP</text>
        <dbReference type="Rhea" id="RHEA:15401"/>
        <dbReference type="Rhea" id="RHEA-COMP:19498"/>
        <dbReference type="Rhea" id="RHEA-COMP:19502"/>
        <dbReference type="ChEBI" id="CHEBI:57525"/>
        <dbReference type="ChEBI" id="CHEBI:57683"/>
        <dbReference type="ChEBI" id="CHEBI:58223"/>
        <dbReference type="ChEBI" id="CHEBI:58885"/>
        <dbReference type="EC" id="2.4.1.117"/>
    </reaction>
    <physiologicalReaction direction="left-to-right" evidence="12">
        <dbReference type="Rhea" id="RHEA:15402"/>
    </physiologicalReaction>
</comment>
<dbReference type="KEGG" id="acan:ACA1_287380"/>
<feature type="domain" description="Glycosyltransferase 2-like" evidence="14">
    <location>
        <begin position="66"/>
        <end position="241"/>
    </location>
</feature>
<dbReference type="CDD" id="cd04188">
    <property type="entry name" value="DPG_synthase"/>
    <property type="match status" value="1"/>
</dbReference>
<evidence type="ECO:0000256" key="5">
    <source>
        <dbReference type="ARBA" id="ARBA00022676"/>
    </source>
</evidence>
<evidence type="ECO:0000256" key="13">
    <source>
        <dbReference type="SAM" id="Phobius"/>
    </source>
</evidence>
<keyword evidence="16" id="KW-1185">Reference proteome</keyword>
<evidence type="ECO:0000313" key="16">
    <source>
        <dbReference type="Proteomes" id="UP000011083"/>
    </source>
</evidence>
<evidence type="ECO:0000256" key="8">
    <source>
        <dbReference type="ARBA" id="ARBA00022824"/>
    </source>
</evidence>
<evidence type="ECO:0000256" key="12">
    <source>
        <dbReference type="ARBA" id="ARBA00045097"/>
    </source>
</evidence>
<proteinExistence type="inferred from homology"/>
<dbReference type="Pfam" id="PF00535">
    <property type="entry name" value="Glycos_transf_2"/>
    <property type="match status" value="1"/>
</dbReference>
<dbReference type="Proteomes" id="UP000011083">
    <property type="component" value="Unassembled WGS sequence"/>
</dbReference>
<dbReference type="OrthoDB" id="3784at2759"/>
<evidence type="ECO:0000256" key="10">
    <source>
        <dbReference type="ARBA" id="ARBA00022989"/>
    </source>
</evidence>
<accession>L8HHJ0</accession>
<protein>
    <recommendedName>
        <fullName evidence="4">dolichyl-phosphate beta-glucosyltransferase</fullName>
        <ecNumber evidence="4">2.4.1.117</ecNumber>
    </recommendedName>
</protein>
<dbReference type="PANTHER" id="PTHR10859">
    <property type="entry name" value="GLYCOSYL TRANSFERASE"/>
    <property type="match status" value="1"/>
</dbReference>
<evidence type="ECO:0000256" key="11">
    <source>
        <dbReference type="ARBA" id="ARBA00023136"/>
    </source>
</evidence>
<dbReference type="GO" id="GO:0005789">
    <property type="term" value="C:endoplasmic reticulum membrane"/>
    <property type="evidence" value="ECO:0007669"/>
    <property type="project" value="UniProtKB-SubCell"/>
</dbReference>
<evidence type="ECO:0000256" key="9">
    <source>
        <dbReference type="ARBA" id="ARBA00022968"/>
    </source>
</evidence>
<keyword evidence="11 13" id="KW-0472">Membrane</keyword>
<feature type="transmembrane region" description="Helical" evidence="13">
    <location>
        <begin position="6"/>
        <end position="26"/>
    </location>
</feature>
<evidence type="ECO:0000256" key="4">
    <source>
        <dbReference type="ARBA" id="ARBA00012583"/>
    </source>
</evidence>
<evidence type="ECO:0000259" key="14">
    <source>
        <dbReference type="Pfam" id="PF00535"/>
    </source>
</evidence>
<evidence type="ECO:0000256" key="2">
    <source>
        <dbReference type="ARBA" id="ARBA00004922"/>
    </source>
</evidence>
<comment type="similarity">
    <text evidence="3">Belongs to the glycosyltransferase 2 family.</text>
</comment>
<dbReference type="GO" id="GO:0004581">
    <property type="term" value="F:dolichyl-phosphate beta-glucosyltransferase activity"/>
    <property type="evidence" value="ECO:0007669"/>
    <property type="project" value="UniProtKB-EC"/>
</dbReference>
<evidence type="ECO:0000313" key="15">
    <source>
        <dbReference type="EMBL" id="ELR25049.1"/>
    </source>
</evidence>
<keyword evidence="9" id="KW-0735">Signal-anchor</keyword>
<organism evidence="15 16">
    <name type="scientific">Acanthamoeba castellanii (strain ATCC 30010 / Neff)</name>
    <dbReference type="NCBI Taxonomy" id="1257118"/>
    <lineage>
        <taxon>Eukaryota</taxon>
        <taxon>Amoebozoa</taxon>
        <taxon>Discosea</taxon>
        <taxon>Longamoebia</taxon>
        <taxon>Centramoebida</taxon>
        <taxon>Acanthamoebidae</taxon>
        <taxon>Acanthamoeba</taxon>
    </lineage>
</organism>
<dbReference type="PANTHER" id="PTHR10859:SF91">
    <property type="entry name" value="DOLICHYL-PHOSPHATE BETA-GLUCOSYLTRANSFERASE"/>
    <property type="match status" value="1"/>
</dbReference>